<organism evidence="2 3">
    <name type="scientific">Dactylosporangium sucinum</name>
    <dbReference type="NCBI Taxonomy" id="1424081"/>
    <lineage>
        <taxon>Bacteria</taxon>
        <taxon>Bacillati</taxon>
        <taxon>Actinomycetota</taxon>
        <taxon>Actinomycetes</taxon>
        <taxon>Micromonosporales</taxon>
        <taxon>Micromonosporaceae</taxon>
        <taxon>Dactylosporangium</taxon>
    </lineage>
</organism>
<protein>
    <submittedName>
        <fullName evidence="2">Uncharacterized protein</fullName>
    </submittedName>
</protein>
<comment type="caution">
    <text evidence="2">The sequence shown here is derived from an EMBL/GenBank/DDBJ whole genome shotgun (WGS) entry which is preliminary data.</text>
</comment>
<keyword evidence="1" id="KW-0472">Membrane</keyword>
<evidence type="ECO:0000313" key="3">
    <source>
        <dbReference type="Proteomes" id="UP000642070"/>
    </source>
</evidence>
<gene>
    <name evidence="2" type="ORF">GCM10007977_055750</name>
</gene>
<reference evidence="2" key="2">
    <citation type="submission" date="2020-09" db="EMBL/GenBank/DDBJ databases">
        <authorList>
            <person name="Sun Q."/>
            <person name="Ohkuma M."/>
        </authorList>
    </citation>
    <scope>NUCLEOTIDE SEQUENCE</scope>
    <source>
        <strain evidence="2">JCM 19831</strain>
    </source>
</reference>
<reference evidence="2" key="1">
    <citation type="journal article" date="2014" name="Int. J. Syst. Evol. Microbiol.">
        <title>Complete genome sequence of Corynebacterium casei LMG S-19264T (=DSM 44701T), isolated from a smear-ripened cheese.</title>
        <authorList>
            <consortium name="US DOE Joint Genome Institute (JGI-PGF)"/>
            <person name="Walter F."/>
            <person name="Albersmeier A."/>
            <person name="Kalinowski J."/>
            <person name="Ruckert C."/>
        </authorList>
    </citation>
    <scope>NUCLEOTIDE SEQUENCE</scope>
    <source>
        <strain evidence="2">JCM 19831</strain>
    </source>
</reference>
<dbReference type="AlphaFoldDB" id="A0A917U0K2"/>
<evidence type="ECO:0000313" key="2">
    <source>
        <dbReference type="EMBL" id="GGM46923.1"/>
    </source>
</evidence>
<dbReference type="Proteomes" id="UP000642070">
    <property type="component" value="Unassembled WGS sequence"/>
</dbReference>
<evidence type="ECO:0000256" key="1">
    <source>
        <dbReference type="SAM" id="Phobius"/>
    </source>
</evidence>
<proteinExistence type="predicted"/>
<keyword evidence="1" id="KW-0812">Transmembrane</keyword>
<feature type="transmembrane region" description="Helical" evidence="1">
    <location>
        <begin position="57"/>
        <end position="80"/>
    </location>
</feature>
<dbReference type="EMBL" id="BMPI01000029">
    <property type="protein sequence ID" value="GGM46923.1"/>
    <property type="molecule type" value="Genomic_DNA"/>
</dbReference>
<accession>A0A917U0K2</accession>
<sequence length="91" mass="9549">MTRAGPGVASVVGMKKALIVVGTVFGLYLVVRAIAEPFVIGFDDPATYSKDWGGPSLAGVLLVHCGPGVISAILIGWGLARWRRTVVSARR</sequence>
<keyword evidence="1" id="KW-1133">Transmembrane helix</keyword>
<name>A0A917U0K2_9ACTN</name>
<keyword evidence="3" id="KW-1185">Reference proteome</keyword>